<keyword evidence="5 6" id="KW-0472">Membrane</keyword>
<evidence type="ECO:0000256" key="3">
    <source>
        <dbReference type="ARBA" id="ARBA00022692"/>
    </source>
</evidence>
<dbReference type="GeneID" id="5709529"/>
<feature type="transmembrane region" description="Helical" evidence="6">
    <location>
        <begin position="62"/>
        <end position="88"/>
    </location>
</feature>
<dbReference type="PANTHER" id="PTHR35402">
    <property type="entry name" value="INTEGRAL MEMBRANE PROTEIN-RELATED"/>
    <property type="match status" value="1"/>
</dbReference>
<evidence type="ECO:0000256" key="4">
    <source>
        <dbReference type="ARBA" id="ARBA00022989"/>
    </source>
</evidence>
<dbReference type="InterPro" id="IPR018076">
    <property type="entry name" value="T2SS_GspF_dom"/>
</dbReference>
<dbReference type="STRING" id="397948.Cmaq_0425"/>
<keyword evidence="4 6" id="KW-1133">Transmembrane helix</keyword>
<evidence type="ECO:0000256" key="6">
    <source>
        <dbReference type="SAM" id="Phobius"/>
    </source>
</evidence>
<feature type="transmembrane region" description="Helical" evidence="6">
    <location>
        <begin position="214"/>
        <end position="234"/>
    </location>
</feature>
<dbReference type="HOGENOM" id="CLU_1006939_0_0_2"/>
<accession>A8MBS7</accession>
<dbReference type="AlphaFoldDB" id="A8MBS7"/>
<evidence type="ECO:0000259" key="7">
    <source>
        <dbReference type="Pfam" id="PF00482"/>
    </source>
</evidence>
<gene>
    <name evidence="8" type="ordered locus">Cmaq_0425</name>
</gene>
<keyword evidence="2" id="KW-1003">Cell membrane</keyword>
<dbReference type="Pfam" id="PF00482">
    <property type="entry name" value="T2SSF"/>
    <property type="match status" value="1"/>
</dbReference>
<feature type="transmembrane region" description="Helical" evidence="6">
    <location>
        <begin position="38"/>
        <end position="56"/>
    </location>
</feature>
<evidence type="ECO:0000256" key="1">
    <source>
        <dbReference type="ARBA" id="ARBA00004651"/>
    </source>
</evidence>
<organism evidence="8 9">
    <name type="scientific">Caldivirga maquilingensis (strain ATCC 700844 / DSM 13496 / JCM 10307 / IC-167)</name>
    <dbReference type="NCBI Taxonomy" id="397948"/>
    <lineage>
        <taxon>Archaea</taxon>
        <taxon>Thermoproteota</taxon>
        <taxon>Thermoprotei</taxon>
        <taxon>Thermoproteales</taxon>
        <taxon>Thermoproteaceae</taxon>
        <taxon>Caldivirga</taxon>
    </lineage>
</organism>
<dbReference type="RefSeq" id="WP_012185490.1">
    <property type="nucleotide sequence ID" value="NC_009954.1"/>
</dbReference>
<evidence type="ECO:0000256" key="5">
    <source>
        <dbReference type="ARBA" id="ARBA00023136"/>
    </source>
</evidence>
<dbReference type="PANTHER" id="PTHR35402:SF2">
    <property type="entry name" value="FLAGELLA ACCESSORY PROTEIN J"/>
    <property type="match status" value="1"/>
</dbReference>
<evidence type="ECO:0000313" key="8">
    <source>
        <dbReference type="EMBL" id="ABW01270.1"/>
    </source>
</evidence>
<reference evidence="8 9" key="1">
    <citation type="submission" date="2007-10" db="EMBL/GenBank/DDBJ databases">
        <title>Complete sequence of Caldivirga maquilingensis IC-167.</title>
        <authorList>
            <consortium name="US DOE Joint Genome Institute"/>
            <person name="Copeland A."/>
            <person name="Lucas S."/>
            <person name="Lapidus A."/>
            <person name="Barry K."/>
            <person name="Glavina del Rio T."/>
            <person name="Dalin E."/>
            <person name="Tice H."/>
            <person name="Pitluck S."/>
            <person name="Saunders E."/>
            <person name="Brettin T."/>
            <person name="Bruce D."/>
            <person name="Detter J.C."/>
            <person name="Han C."/>
            <person name="Schmutz J."/>
            <person name="Larimer F."/>
            <person name="Land M."/>
            <person name="Hauser L."/>
            <person name="Kyrpides N."/>
            <person name="Ivanova N."/>
            <person name="Biddle J.F."/>
            <person name="Zhang Z."/>
            <person name="Fitz-Gibbon S.T."/>
            <person name="Lowe T.M."/>
            <person name="Saltikov C."/>
            <person name="House C.H."/>
            <person name="Richardson P."/>
        </authorList>
    </citation>
    <scope>NUCLEOTIDE SEQUENCE [LARGE SCALE GENOMIC DNA]</scope>
    <source>
        <strain evidence="9">ATCC 700844 / DSM 13496 / JCM 10307 / IC-167</strain>
    </source>
</reference>
<comment type="subcellular location">
    <subcellularLocation>
        <location evidence="1">Cell membrane</location>
        <topology evidence="1">Multi-pass membrane protein</topology>
    </subcellularLocation>
</comment>
<dbReference type="eggNOG" id="arCOG01812">
    <property type="taxonomic scope" value="Archaea"/>
</dbReference>
<dbReference type="GO" id="GO:0005886">
    <property type="term" value="C:plasma membrane"/>
    <property type="evidence" value="ECO:0007669"/>
    <property type="project" value="UniProtKB-SubCell"/>
</dbReference>
<protein>
    <submittedName>
        <fullName evidence="8">Type II secretion system protein</fullName>
    </submittedName>
</protein>
<dbReference type="Proteomes" id="UP000001137">
    <property type="component" value="Chromosome"/>
</dbReference>
<keyword evidence="3 6" id="KW-0812">Transmembrane</keyword>
<dbReference type="InterPro" id="IPR056569">
    <property type="entry name" value="ArlJ-like"/>
</dbReference>
<evidence type="ECO:0000313" key="9">
    <source>
        <dbReference type="Proteomes" id="UP000001137"/>
    </source>
</evidence>
<dbReference type="OrthoDB" id="28639at2157"/>
<feature type="transmembrane region" description="Helical" evidence="6">
    <location>
        <begin position="246"/>
        <end position="270"/>
    </location>
</feature>
<sequence length="271" mass="30093">MRVSNFITVLRNWLDSYSRQVSVKSGYTISSELIKVSMLYLFTQAVASLALAIILVKLGPRISLLFILISALSLTAIGMINAYIVIMLRSRARKFEKSMTTILLTMIPLMASGEPLVNVFNYLALIKIEPEVNEEFRRLVSEAYSGFDIVSAIKRSIERVPSRVYNDVMSILVESYGVSGSIADVLALKLDSIIRREQSTFKSRTQALSLMMEVYVVSAQLLPILLIILTISLAPLGSVPINPEALILLMFLIYVPAIGSVFYIIMSGLLD</sequence>
<name>A8MBS7_CALMQ</name>
<evidence type="ECO:0000256" key="2">
    <source>
        <dbReference type="ARBA" id="ARBA00022475"/>
    </source>
</evidence>
<proteinExistence type="predicted"/>
<keyword evidence="9" id="KW-1185">Reference proteome</keyword>
<feature type="domain" description="Type II secretion system protein GspF" evidence="7">
    <location>
        <begin position="103"/>
        <end position="229"/>
    </location>
</feature>
<dbReference type="KEGG" id="cma:Cmaq_0425"/>
<dbReference type="EMBL" id="CP000852">
    <property type="protein sequence ID" value="ABW01270.1"/>
    <property type="molecule type" value="Genomic_DNA"/>
</dbReference>